<dbReference type="InterPro" id="IPR013783">
    <property type="entry name" value="Ig-like_fold"/>
</dbReference>
<feature type="signal peptide" evidence="1">
    <location>
        <begin position="1"/>
        <end position="21"/>
    </location>
</feature>
<reference evidence="2 3" key="1">
    <citation type="submission" date="2020-07" db="EMBL/GenBank/DDBJ databases">
        <authorList>
            <person name="Sun Q."/>
        </authorList>
    </citation>
    <scope>NUCLEOTIDE SEQUENCE [LARGE SCALE GENOMIC DNA]</scope>
    <source>
        <strain evidence="2 3">MAH-1</strain>
    </source>
</reference>
<dbReference type="RefSeq" id="WP_176005176.1">
    <property type="nucleotide sequence ID" value="NZ_JABWMI010000006.1"/>
</dbReference>
<evidence type="ECO:0000256" key="1">
    <source>
        <dbReference type="SAM" id="SignalP"/>
    </source>
</evidence>
<keyword evidence="3" id="KW-1185">Reference proteome</keyword>
<comment type="caution">
    <text evidence="2">The sequence shown here is derived from an EMBL/GenBank/DDBJ whole genome shotgun (WGS) entry which is preliminary data.</text>
</comment>
<sequence>MKLRIYLSIAFILLAFSAVNAQVMLTEAAPNVTVDFSASMQTTVGTNPSTAYKAAGFSPNPTIAGRLNSNAWDVRGFDFGVLGFGGTQTVDDFGRGQITNPVLTGGLYAYTELPGTVANPAFMVQPTDTDFNPGSIVLKLKNNGTTNLTQLTVSYNLFIRNDEGRASSFNFSHSSDDVVYQDEPSLDYISPEAPDAFQWTAIGVSPARSIIITGINIAPGGFYYLRWTSQDVSGTGDRDEFGLDDIQISAYYGAPAPEINVKGVSGVTVLTGDTTPTVAEGTDFAPIGSPLSTVGASLNTTFQIQNLGGALLNVSNITITGPQAADFSIYIPASNNLPTGDILPAGSGSNFRELTIKFDPSDEGLRKARVTIYNTDSNEGVYWFDIQGYGLIPKPDINVKGNTGGTSNITSGNMIPAAGNNTLWVADQIVGTSVSKDYRIQNTANIASILQLTGTPKVQIGGTNPGDFVVTTQPTSTNINGGFGSNFIITFTPQAAGIRTALVTIPNNDAINDPFTGLTESPYTFLIQGKGITPEIDITGNSQPIVSGSTTPTLINHTFFDYLNITGATLDRTYTIKNTGTAAMTIGALTITGVNASEFSIISSPSATLAINASTTFTIRFDPSSVGIKNAQVNLVNNDFDENPYTFAIRGYGLDYVPCAYGAVETISIQDFETSPATPTWTYSGTGYTVAAGTAYGVSGDSGTSSRFIGGRSLQVTNATSNVTFAATNTLLYSDIELSFRLASMSTNNTEGSDNTDKIIVAVSSNGGLTWSNELDLIGNANAKWSFTSGTGIITATYDGNNVVTSYTTATAGYITADGMSTIRLANLPKASNLMVRITLINNSAAEIWAIDNVSLFGRKEVTTTWNGAWTNGVPTQTTKAIFDADYNTSLGNITACKCQINAGKTLTIASGQYLSSESDIENAGSIIVQSGGSLVQRNDFATNIGNVTVRRNSTPMRLYDYTYWSSPVGGQTLYNLSPNTTPDKFYSFNTQINNWQSVPSSSIMTPGIGYIIRAPQTFTSTPQVYAANFVGSPNNGFVTPAVYNSIGTWNLVGNPYPSAINADTFLQLPGNSALLSGTIYFWTHNTPITNQNYVYNDYAAYNLLGGTGTMAAPSVGVNNTIPNGKIASGQGFFVVSHTPGNVTFNNSMRLTGNNTTFFRPDLQGHHNTGTVSVPGDIEKHRIWLDIFNDSGWFKQTLVGYAEGASNGIDLLFDGPFANGGNFLSLYSFIDQGQDTFAIQGRGLPFVDSDKVKLGYKTTAAGNFSIGLEGFDGLFENQNIYLEDKVLNIIHDLKQSPYAFTTSAGTFDTRFELRYTTEQLSTPEFDLQNSLTIAVNDNAIHLKSFGEDIESIAVYDLLGRNIYETNDVHSTDFTIRNVVSNQQSLIVKSKLANGAVISKKIIY</sequence>
<name>A0A7Y8Y1X4_9FLAO</name>
<organism evidence="2 3">
    <name type="scientific">Flavobacterium agri</name>
    <dbReference type="NCBI Taxonomy" id="2743471"/>
    <lineage>
        <taxon>Bacteria</taxon>
        <taxon>Pseudomonadati</taxon>
        <taxon>Bacteroidota</taxon>
        <taxon>Flavobacteriia</taxon>
        <taxon>Flavobacteriales</taxon>
        <taxon>Flavobacteriaceae</taxon>
        <taxon>Flavobacterium</taxon>
    </lineage>
</organism>
<dbReference type="Gene3D" id="2.60.40.10">
    <property type="entry name" value="Immunoglobulins"/>
    <property type="match status" value="3"/>
</dbReference>
<evidence type="ECO:0000313" key="3">
    <source>
        <dbReference type="Proteomes" id="UP000535020"/>
    </source>
</evidence>
<dbReference type="Gene3D" id="2.60.120.260">
    <property type="entry name" value="Galactose-binding domain-like"/>
    <property type="match status" value="1"/>
</dbReference>
<evidence type="ECO:0000313" key="2">
    <source>
        <dbReference type="EMBL" id="NYA70363.1"/>
    </source>
</evidence>
<accession>A0A7Y8Y1X4</accession>
<protein>
    <submittedName>
        <fullName evidence="2">Choice-of-anchor D domain-containing protein</fullName>
    </submittedName>
</protein>
<dbReference type="NCBIfam" id="NF033708">
    <property type="entry name" value="T9SS_Cterm_ChiA"/>
    <property type="match status" value="1"/>
</dbReference>
<dbReference type="Proteomes" id="UP000535020">
    <property type="component" value="Unassembled WGS sequence"/>
</dbReference>
<keyword evidence="1" id="KW-0732">Signal</keyword>
<feature type="chain" id="PRO_5031520113" evidence="1">
    <location>
        <begin position="22"/>
        <end position="1403"/>
    </location>
</feature>
<proteinExistence type="predicted"/>
<dbReference type="EMBL" id="JACBJI010000002">
    <property type="protein sequence ID" value="NYA70363.1"/>
    <property type="molecule type" value="Genomic_DNA"/>
</dbReference>
<gene>
    <name evidence="2" type="ORF">HZF10_05480</name>
</gene>
<dbReference type="NCBIfam" id="NF012200">
    <property type="entry name" value="choice_anch_D"/>
    <property type="match status" value="3"/>
</dbReference>